<reference evidence="3" key="2">
    <citation type="submission" date="2023-06" db="EMBL/GenBank/DDBJ databases">
        <authorList>
            <person name="Ma L."/>
            <person name="Liu K.-W."/>
            <person name="Li Z."/>
            <person name="Hsiao Y.-Y."/>
            <person name="Qi Y."/>
            <person name="Fu T."/>
            <person name="Tang G."/>
            <person name="Zhang D."/>
            <person name="Sun W.-H."/>
            <person name="Liu D.-K."/>
            <person name="Li Y."/>
            <person name="Chen G.-Z."/>
            <person name="Liu X.-D."/>
            <person name="Liao X.-Y."/>
            <person name="Jiang Y.-T."/>
            <person name="Yu X."/>
            <person name="Hao Y."/>
            <person name="Huang J."/>
            <person name="Zhao X.-W."/>
            <person name="Ke S."/>
            <person name="Chen Y.-Y."/>
            <person name="Wu W.-L."/>
            <person name="Hsu J.-L."/>
            <person name="Lin Y.-F."/>
            <person name="Huang M.-D."/>
            <person name="Li C.-Y."/>
            <person name="Huang L."/>
            <person name="Wang Z.-W."/>
            <person name="Zhao X."/>
            <person name="Zhong W.-Y."/>
            <person name="Peng D.-H."/>
            <person name="Ahmad S."/>
            <person name="Lan S."/>
            <person name="Zhang J.-S."/>
            <person name="Tsai W.-C."/>
            <person name="Van De Peer Y."/>
            <person name="Liu Z.-J."/>
        </authorList>
    </citation>
    <scope>NUCLEOTIDE SEQUENCE</scope>
    <source>
        <strain evidence="3">CP</strain>
        <tissue evidence="3">Leaves</tissue>
    </source>
</reference>
<name>A0AAV9EH78_ACOCL</name>
<feature type="region of interest" description="Disordered" evidence="1">
    <location>
        <begin position="200"/>
        <end position="221"/>
    </location>
</feature>
<evidence type="ECO:0000259" key="2">
    <source>
        <dbReference type="Pfam" id="PF14111"/>
    </source>
</evidence>
<feature type="region of interest" description="Disordered" evidence="1">
    <location>
        <begin position="308"/>
        <end position="353"/>
    </location>
</feature>
<keyword evidence="4" id="KW-1185">Reference proteome</keyword>
<evidence type="ECO:0000313" key="3">
    <source>
        <dbReference type="EMBL" id="KAK1313055.1"/>
    </source>
</evidence>
<gene>
    <name evidence="3" type="ORF">QJS10_CPA06g01118</name>
</gene>
<organism evidence="3 4">
    <name type="scientific">Acorus calamus</name>
    <name type="common">Sweet flag</name>
    <dbReference type="NCBI Taxonomy" id="4465"/>
    <lineage>
        <taxon>Eukaryota</taxon>
        <taxon>Viridiplantae</taxon>
        <taxon>Streptophyta</taxon>
        <taxon>Embryophyta</taxon>
        <taxon>Tracheophyta</taxon>
        <taxon>Spermatophyta</taxon>
        <taxon>Magnoliopsida</taxon>
        <taxon>Liliopsida</taxon>
        <taxon>Acoraceae</taxon>
        <taxon>Acorus</taxon>
    </lineage>
</organism>
<dbReference type="EMBL" id="JAUJYO010000006">
    <property type="protein sequence ID" value="KAK1313055.1"/>
    <property type="molecule type" value="Genomic_DNA"/>
</dbReference>
<comment type="caution">
    <text evidence="3">The sequence shown here is derived from an EMBL/GenBank/DDBJ whole genome shotgun (WGS) entry which is preliminary data.</text>
</comment>
<reference evidence="3" key="1">
    <citation type="journal article" date="2023" name="Nat. Commun.">
        <title>Diploid and tetraploid genomes of Acorus and the evolution of monocots.</title>
        <authorList>
            <person name="Ma L."/>
            <person name="Liu K.W."/>
            <person name="Li Z."/>
            <person name="Hsiao Y.Y."/>
            <person name="Qi Y."/>
            <person name="Fu T."/>
            <person name="Tang G.D."/>
            <person name="Zhang D."/>
            <person name="Sun W.H."/>
            <person name="Liu D.K."/>
            <person name="Li Y."/>
            <person name="Chen G.Z."/>
            <person name="Liu X.D."/>
            <person name="Liao X.Y."/>
            <person name="Jiang Y.T."/>
            <person name="Yu X."/>
            <person name="Hao Y."/>
            <person name="Huang J."/>
            <person name="Zhao X.W."/>
            <person name="Ke S."/>
            <person name="Chen Y.Y."/>
            <person name="Wu W.L."/>
            <person name="Hsu J.L."/>
            <person name="Lin Y.F."/>
            <person name="Huang M.D."/>
            <person name="Li C.Y."/>
            <person name="Huang L."/>
            <person name="Wang Z.W."/>
            <person name="Zhao X."/>
            <person name="Zhong W.Y."/>
            <person name="Peng D.H."/>
            <person name="Ahmad S."/>
            <person name="Lan S."/>
            <person name="Zhang J.S."/>
            <person name="Tsai W.C."/>
            <person name="Van de Peer Y."/>
            <person name="Liu Z.J."/>
        </authorList>
    </citation>
    <scope>NUCLEOTIDE SEQUENCE</scope>
    <source>
        <strain evidence="3">CP</strain>
    </source>
</reference>
<dbReference type="Pfam" id="PF14111">
    <property type="entry name" value="DUF4283"/>
    <property type="match status" value="1"/>
</dbReference>
<dbReference type="Proteomes" id="UP001180020">
    <property type="component" value="Unassembled WGS sequence"/>
</dbReference>
<proteinExistence type="predicted"/>
<dbReference type="InterPro" id="IPR025558">
    <property type="entry name" value="DUF4283"/>
</dbReference>
<feature type="compositionally biased region" description="Basic residues" evidence="1">
    <location>
        <begin position="322"/>
        <end position="333"/>
    </location>
</feature>
<evidence type="ECO:0000256" key="1">
    <source>
        <dbReference type="SAM" id="MobiDB-lite"/>
    </source>
</evidence>
<sequence>MSQYLSAHLRERKFLKKLWNPKGEFKLLLKGNGFFLVQFYLEEDLTAVLEGGPWTMANRSFIIQKWHPEVRLEQAKLTSIPVWIKFPTLPLNMWTPIGIGKNEDTYFLARVCVEVQAGDPLPDFVCDKCNGEKEYLQVLYDWKPAACSVCATYGHNDAMCGRKKCIPHASTKDSLVDPRSSNASSIAKVAATIVHNDVPANKSIPSSSNAGPTTKVDASPVHNGVPAITESHTNDSCNPHQDQHTSYPQLVQKIHPIMENGKEAQGHQNNPMGVLQEAPTEIFKEVPTQTEERLSAVLPRIDPCQEALPKKVSSEHSVQQRNKQHKKKSKHQMKTPPSRPWGNSWGRKRKGRTQVLRKEKIKEGDIPLNKALMEGPPLEFWGLNSRPKQLEVKNFLDHRHPPIIALLETKVAPESEEALQITPPWNSFMFLPCHKDPPLSNSSKCGPITPHFRTQSNRLGVFKFKHTKLILKQWNWEVFGPIHRGLELAKKEPNRTQNALMADPMNVTLMDDEKNARFHYQETLRTEESFARQKSQANWLQLGDANTKNFYSKIVHRKARNTIRRLKLRNGDYSMDPQEIKNDIVEYYSHLLNRETSLPISQERFHTQVSILDNGNLLREVNEEWIRKIFFQMKASSCPGPDGFSAAFYQECWLTVKDEVCKAIAQFFRTGHILRQMCTTFITLIPKSLEADSIDKFRPISLCNTIYKGITKIIANRLQPRLNEAIRTRRIGSYLKGNTPISHLAFADDLLLFTDSTPATAANLKALIHDFAMDSGLQVNLPKSQVFINTRDLNRISFLHSIGIPEGHIPVKYLGLPMLNIALKHSHCQPLIEKMRKKLLSWQSLLLSSAGRLELAKTVLNGFGLTPDPPA</sequence>
<dbReference type="PANTHER" id="PTHR33116">
    <property type="entry name" value="REVERSE TRANSCRIPTASE ZINC-BINDING DOMAIN-CONTAINING PROTEIN-RELATED-RELATED"/>
    <property type="match status" value="1"/>
</dbReference>
<dbReference type="AlphaFoldDB" id="A0AAV9EH78"/>
<dbReference type="PANTHER" id="PTHR33116:SF78">
    <property type="entry name" value="OS12G0587133 PROTEIN"/>
    <property type="match status" value="1"/>
</dbReference>
<accession>A0AAV9EH78</accession>
<evidence type="ECO:0000313" key="4">
    <source>
        <dbReference type="Proteomes" id="UP001180020"/>
    </source>
</evidence>
<feature type="compositionally biased region" description="Polar residues" evidence="1">
    <location>
        <begin position="203"/>
        <end position="212"/>
    </location>
</feature>
<protein>
    <recommendedName>
        <fullName evidence="2">DUF4283 domain-containing protein</fullName>
    </recommendedName>
</protein>
<feature type="domain" description="DUF4283" evidence="2">
    <location>
        <begin position="12"/>
        <end position="73"/>
    </location>
</feature>